<keyword evidence="1" id="KW-0472">Membrane</keyword>
<protein>
    <submittedName>
        <fullName evidence="3">Uncharacterized protein</fullName>
    </submittedName>
</protein>
<keyword evidence="4" id="KW-1185">Reference proteome</keyword>
<keyword evidence="1" id="KW-0812">Transmembrane</keyword>
<dbReference type="AlphaFoldDB" id="A0A9P4UIR1"/>
<feature type="signal peptide" evidence="2">
    <location>
        <begin position="1"/>
        <end position="20"/>
    </location>
</feature>
<organism evidence="3 4">
    <name type="scientific">Karstenula rhodostoma CBS 690.94</name>
    <dbReference type="NCBI Taxonomy" id="1392251"/>
    <lineage>
        <taxon>Eukaryota</taxon>
        <taxon>Fungi</taxon>
        <taxon>Dikarya</taxon>
        <taxon>Ascomycota</taxon>
        <taxon>Pezizomycotina</taxon>
        <taxon>Dothideomycetes</taxon>
        <taxon>Pleosporomycetidae</taxon>
        <taxon>Pleosporales</taxon>
        <taxon>Massarineae</taxon>
        <taxon>Didymosphaeriaceae</taxon>
        <taxon>Karstenula</taxon>
    </lineage>
</organism>
<name>A0A9P4UIR1_9PLEO</name>
<reference evidence="3" key="1">
    <citation type="journal article" date="2020" name="Stud. Mycol.">
        <title>101 Dothideomycetes genomes: a test case for predicting lifestyles and emergence of pathogens.</title>
        <authorList>
            <person name="Haridas S."/>
            <person name="Albert R."/>
            <person name="Binder M."/>
            <person name="Bloem J."/>
            <person name="Labutti K."/>
            <person name="Salamov A."/>
            <person name="Andreopoulos B."/>
            <person name="Baker S."/>
            <person name="Barry K."/>
            <person name="Bills G."/>
            <person name="Bluhm B."/>
            <person name="Cannon C."/>
            <person name="Castanera R."/>
            <person name="Culley D."/>
            <person name="Daum C."/>
            <person name="Ezra D."/>
            <person name="Gonzalez J."/>
            <person name="Henrissat B."/>
            <person name="Kuo A."/>
            <person name="Liang C."/>
            <person name="Lipzen A."/>
            <person name="Lutzoni F."/>
            <person name="Magnuson J."/>
            <person name="Mondo S."/>
            <person name="Nolan M."/>
            <person name="Ohm R."/>
            <person name="Pangilinan J."/>
            <person name="Park H.-J."/>
            <person name="Ramirez L."/>
            <person name="Alfaro M."/>
            <person name="Sun H."/>
            <person name="Tritt A."/>
            <person name="Yoshinaga Y."/>
            <person name="Zwiers L.-H."/>
            <person name="Turgeon B."/>
            <person name="Goodwin S."/>
            <person name="Spatafora J."/>
            <person name="Crous P."/>
            <person name="Grigoriev I."/>
        </authorList>
    </citation>
    <scope>NUCLEOTIDE SEQUENCE</scope>
    <source>
        <strain evidence="3">CBS 690.94</strain>
    </source>
</reference>
<keyword evidence="1" id="KW-1133">Transmembrane helix</keyword>
<dbReference type="OrthoDB" id="3791536at2759"/>
<dbReference type="Proteomes" id="UP000799764">
    <property type="component" value="Unassembled WGS sequence"/>
</dbReference>
<evidence type="ECO:0000256" key="2">
    <source>
        <dbReference type="SAM" id="SignalP"/>
    </source>
</evidence>
<sequence length="338" mass="37229">MVLRAVSLLATLCLFRVTSAEVAPEVTVVEEGYNYIAKLPCAGCPFLFQDTSKGSNEQWGERTDDNALLLNISLPYDSAFLTINNAPLHSGNRILPLVYANQVVQDFSADQLSGQLEASHEGNLGGGFFGLSYRHSLRHVKNNQNLEALLFQFDVIELHSALTSPALQFQLNDAVQKMLEVLLIQRPVLSASDPSPSFEILSAKLVPRTSLGHERTMHFLAWDTHGEKGTASHALSYGTSSLVDFLSSSFWALLGFTMAVIVVFIVVCLMCIFGWEFWKDDYEKAQQGKRRKSSVKGGRVDVETGFDKRKMQGKFKSAEELGLGLASRGQIVGMGKSD</sequence>
<feature type="transmembrane region" description="Helical" evidence="1">
    <location>
        <begin position="250"/>
        <end position="275"/>
    </location>
</feature>
<accession>A0A9P4UIR1</accession>
<feature type="chain" id="PRO_5040365362" evidence="2">
    <location>
        <begin position="21"/>
        <end position="338"/>
    </location>
</feature>
<keyword evidence="2" id="KW-0732">Signal</keyword>
<gene>
    <name evidence="3" type="ORF">P171DRAFT_468393</name>
</gene>
<evidence type="ECO:0000313" key="3">
    <source>
        <dbReference type="EMBL" id="KAF2452001.1"/>
    </source>
</evidence>
<evidence type="ECO:0000256" key="1">
    <source>
        <dbReference type="SAM" id="Phobius"/>
    </source>
</evidence>
<comment type="caution">
    <text evidence="3">The sequence shown here is derived from an EMBL/GenBank/DDBJ whole genome shotgun (WGS) entry which is preliminary data.</text>
</comment>
<evidence type="ECO:0000313" key="4">
    <source>
        <dbReference type="Proteomes" id="UP000799764"/>
    </source>
</evidence>
<dbReference type="EMBL" id="MU001492">
    <property type="protein sequence ID" value="KAF2452001.1"/>
    <property type="molecule type" value="Genomic_DNA"/>
</dbReference>
<proteinExistence type="predicted"/>